<dbReference type="EMBL" id="CTEN01000002">
    <property type="protein sequence ID" value="CQR24546.1"/>
    <property type="molecule type" value="Genomic_DNA"/>
</dbReference>
<reference evidence="2" key="1">
    <citation type="submission" date="2015-03" db="EMBL/GenBank/DDBJ databases">
        <authorList>
            <person name="Urmite Genomes"/>
        </authorList>
    </citation>
    <scope>NUCLEOTIDE SEQUENCE [LARGE SCALE GENOMIC DNA]</scope>
    <source>
        <strain evidence="2">FF10</strain>
    </source>
</reference>
<proteinExistence type="predicted"/>
<dbReference type="Proteomes" id="UP000198604">
    <property type="component" value="Unassembled WGS sequence"/>
</dbReference>
<name>A0A0E4CSE5_9STRE</name>
<sequence>MSNIIGLESRTTSDMDFVIEYLPMDREVLSEALKEILIDDDIHFEIGKISEIKDEDPYGGIGFRLSATWKISGRLFHLILRLEIR</sequence>
<dbReference type="AlphaFoldDB" id="A0A0E4CSE5"/>
<keyword evidence="2" id="KW-1185">Reference proteome</keyword>
<protein>
    <submittedName>
        <fullName evidence="1">Abortive infection protein AbiGII</fullName>
    </submittedName>
</protein>
<accession>A0A0E4CSE5</accession>
<organism evidence="1 2">
    <name type="scientific">Streptococcus varani</name>
    <dbReference type="NCBI Taxonomy" id="1608583"/>
    <lineage>
        <taxon>Bacteria</taxon>
        <taxon>Bacillati</taxon>
        <taxon>Bacillota</taxon>
        <taxon>Bacilli</taxon>
        <taxon>Lactobacillales</taxon>
        <taxon>Streptococcaceae</taxon>
        <taxon>Streptococcus</taxon>
    </lineage>
</organism>
<evidence type="ECO:0000313" key="2">
    <source>
        <dbReference type="Proteomes" id="UP000198604"/>
    </source>
</evidence>
<gene>
    <name evidence="1" type="primary">abiGII</name>
    <name evidence="1" type="ORF">BN1356_00891</name>
</gene>
<evidence type="ECO:0000313" key="1">
    <source>
        <dbReference type="EMBL" id="CQR24546.1"/>
    </source>
</evidence>
<dbReference type="STRING" id="1608583.BN1356_00891"/>